<sequence length="187" mass="21480">MLKERIQEVFEFTKSESPYRKANKGWINQDIFLDLSPSDDTYKQTSEAAKVTLFWSPLKSLLSNIFLIIVLGSILVFTSVSFAKGRFDFNLFNNSEINYIVKVDQNKAPDIRSLKDTDSTNSTNQRNLETKDSDKSNEINSLDDNLKNADEKTINKKIDKQDTAIKESDENKDIKILQNKKPKSNFI</sequence>
<evidence type="ECO:0000256" key="1">
    <source>
        <dbReference type="SAM" id="MobiDB-lite"/>
    </source>
</evidence>
<dbReference type="RefSeq" id="WP_036905748.1">
    <property type="nucleotide sequence ID" value="NZ_CP138967.1"/>
</dbReference>
<feature type="compositionally biased region" description="Basic residues" evidence="1">
    <location>
        <begin position="178"/>
        <end position="187"/>
    </location>
</feature>
<evidence type="ECO:0000313" key="3">
    <source>
        <dbReference type="EMBL" id="KGG21080.1"/>
    </source>
</evidence>
<name>A0A0A2C887_PROMR</name>
<feature type="region of interest" description="Disordered" evidence="1">
    <location>
        <begin position="111"/>
        <end position="146"/>
    </location>
</feature>
<dbReference type="Proteomes" id="UP000030392">
    <property type="component" value="Unassembled WGS sequence"/>
</dbReference>
<feature type="compositionally biased region" description="Basic and acidic residues" evidence="1">
    <location>
        <begin position="159"/>
        <end position="175"/>
    </location>
</feature>
<gene>
    <name evidence="3" type="ORF">EV03_1021</name>
</gene>
<organism evidence="3 4">
    <name type="scientific">Prochlorococcus marinus str. PAC1</name>
    <dbReference type="NCBI Taxonomy" id="59924"/>
    <lineage>
        <taxon>Bacteria</taxon>
        <taxon>Bacillati</taxon>
        <taxon>Cyanobacteriota</taxon>
        <taxon>Cyanophyceae</taxon>
        <taxon>Synechococcales</taxon>
        <taxon>Prochlorococcaceae</taxon>
        <taxon>Prochlorococcus</taxon>
    </lineage>
</organism>
<feature type="region of interest" description="Disordered" evidence="1">
    <location>
        <begin position="159"/>
        <end position="187"/>
    </location>
</feature>
<keyword evidence="2" id="KW-0812">Transmembrane</keyword>
<protein>
    <submittedName>
        <fullName evidence="3">Uncharacterized protein</fullName>
    </submittedName>
</protein>
<reference evidence="4" key="1">
    <citation type="journal article" date="2014" name="Sci. Data">
        <title>Genomes of diverse isolates of the marine cyanobacterium Prochlorococcus.</title>
        <authorList>
            <person name="Biller S."/>
            <person name="Berube P."/>
            <person name="Thompson J."/>
            <person name="Kelly L."/>
            <person name="Roggensack S."/>
            <person name="Awad L."/>
            <person name="Roache-Johnson K."/>
            <person name="Ding H."/>
            <person name="Giovannoni S.J."/>
            <person name="Moore L.R."/>
            <person name="Chisholm S.W."/>
        </authorList>
    </citation>
    <scope>NUCLEOTIDE SEQUENCE [LARGE SCALE GENOMIC DNA]</scope>
    <source>
        <strain evidence="4">PAC1</strain>
    </source>
</reference>
<keyword evidence="2" id="KW-0472">Membrane</keyword>
<comment type="caution">
    <text evidence="3">The sequence shown here is derived from an EMBL/GenBank/DDBJ whole genome shotgun (WGS) entry which is preliminary data.</text>
</comment>
<proteinExistence type="predicted"/>
<accession>A0A0A2C887</accession>
<keyword evidence="2" id="KW-1133">Transmembrane helix</keyword>
<evidence type="ECO:0000313" key="4">
    <source>
        <dbReference type="Proteomes" id="UP000030392"/>
    </source>
</evidence>
<evidence type="ECO:0000256" key="2">
    <source>
        <dbReference type="SAM" id="Phobius"/>
    </source>
</evidence>
<feature type="compositionally biased region" description="Basic and acidic residues" evidence="1">
    <location>
        <begin position="128"/>
        <end position="137"/>
    </location>
</feature>
<dbReference type="AlphaFoldDB" id="A0A0A2C887"/>
<dbReference type="EMBL" id="JNAX01000010">
    <property type="protein sequence ID" value="KGG21080.1"/>
    <property type="molecule type" value="Genomic_DNA"/>
</dbReference>
<feature type="transmembrane region" description="Helical" evidence="2">
    <location>
        <begin position="61"/>
        <end position="83"/>
    </location>
</feature>